<dbReference type="Proteomes" id="UP000217768">
    <property type="component" value="Unassembled WGS sequence"/>
</dbReference>
<sequence>MPLADSRARAEQAFVMREVGMQSWSKIRDALGFRSVGAAQLAVKRYRERNPLPNAESARAGIVERKRVTLGAALRSLAESQKAGDHQSVARLIDVITRADAEMAKLYGLNAPDKLDVTVTQTPAAIIEDARRRLLEVVDAEVIEPKEIER</sequence>
<name>A0A2A2ZLX1_MYCAV</name>
<comment type="caution">
    <text evidence="1">The sequence shown here is derived from an EMBL/GenBank/DDBJ whole genome shotgun (WGS) entry which is preliminary data.</text>
</comment>
<accession>A0A2A2ZLX1</accession>
<evidence type="ECO:0000313" key="2">
    <source>
        <dbReference type="Proteomes" id="UP000217768"/>
    </source>
</evidence>
<dbReference type="AlphaFoldDB" id="A0A2A2ZLX1"/>
<organism evidence="1 2">
    <name type="scientific">Mycobacterium avium</name>
    <dbReference type="NCBI Taxonomy" id="1764"/>
    <lineage>
        <taxon>Bacteria</taxon>
        <taxon>Bacillati</taxon>
        <taxon>Actinomycetota</taxon>
        <taxon>Actinomycetes</taxon>
        <taxon>Mycobacteriales</taxon>
        <taxon>Mycobacteriaceae</taxon>
        <taxon>Mycobacterium</taxon>
        <taxon>Mycobacterium avium complex (MAC)</taxon>
    </lineage>
</organism>
<reference evidence="1 2" key="1">
    <citation type="submission" date="2017-08" db="EMBL/GenBank/DDBJ databases">
        <title>Phylogenetic analysis of Mycobacterium avium complex whole genomes.</title>
        <authorList>
            <person name="Caverly L.J."/>
            <person name="Spilker T."/>
            <person name="Lipuma J."/>
        </authorList>
    </citation>
    <scope>NUCLEOTIDE SEQUENCE [LARGE SCALE GENOMIC DNA]</scope>
    <source>
        <strain evidence="1 2">FLAC0165</strain>
    </source>
</reference>
<dbReference type="EMBL" id="NSFD01000010">
    <property type="protein sequence ID" value="PBA27393.1"/>
    <property type="molecule type" value="Genomic_DNA"/>
</dbReference>
<evidence type="ECO:0000313" key="1">
    <source>
        <dbReference type="EMBL" id="PBA27393.1"/>
    </source>
</evidence>
<gene>
    <name evidence="1" type="ORF">CKJ66_08395</name>
</gene>
<protein>
    <submittedName>
        <fullName evidence="1">Uncharacterized protein</fullName>
    </submittedName>
</protein>
<proteinExistence type="predicted"/>